<organism evidence="2">
    <name type="scientific">marine sediment metagenome</name>
    <dbReference type="NCBI Taxonomy" id="412755"/>
    <lineage>
        <taxon>unclassified sequences</taxon>
        <taxon>metagenomes</taxon>
        <taxon>ecological metagenomes</taxon>
    </lineage>
</organism>
<evidence type="ECO:0000313" key="2">
    <source>
        <dbReference type="EMBL" id="GAF76512.1"/>
    </source>
</evidence>
<name>X0SKY3_9ZZZZ</name>
<accession>X0SKY3</accession>
<protein>
    <submittedName>
        <fullName evidence="2">Uncharacterized protein</fullName>
    </submittedName>
</protein>
<comment type="caution">
    <text evidence="2">The sequence shown here is derived from an EMBL/GenBank/DDBJ whole genome shotgun (WGS) entry which is preliminary data.</text>
</comment>
<sequence length="39" mass="4275">MSKKKRRGSTSYSAGKRSGRGTAFSVGSKKKRKINGEEK</sequence>
<proteinExistence type="predicted"/>
<dbReference type="AlphaFoldDB" id="X0SKY3"/>
<reference evidence="2" key="1">
    <citation type="journal article" date="2014" name="Front. Microbiol.">
        <title>High frequency of phylogenetically diverse reductive dehalogenase-homologous genes in deep subseafloor sedimentary metagenomes.</title>
        <authorList>
            <person name="Kawai M."/>
            <person name="Futagami T."/>
            <person name="Toyoda A."/>
            <person name="Takaki Y."/>
            <person name="Nishi S."/>
            <person name="Hori S."/>
            <person name="Arai W."/>
            <person name="Tsubouchi T."/>
            <person name="Morono Y."/>
            <person name="Uchiyama I."/>
            <person name="Ito T."/>
            <person name="Fujiyama A."/>
            <person name="Inagaki F."/>
            <person name="Takami H."/>
        </authorList>
    </citation>
    <scope>NUCLEOTIDE SEQUENCE</scope>
    <source>
        <strain evidence="2">Expedition CK06-06</strain>
    </source>
</reference>
<dbReference type="EMBL" id="BARS01001803">
    <property type="protein sequence ID" value="GAF76512.1"/>
    <property type="molecule type" value="Genomic_DNA"/>
</dbReference>
<evidence type="ECO:0000256" key="1">
    <source>
        <dbReference type="SAM" id="MobiDB-lite"/>
    </source>
</evidence>
<gene>
    <name evidence="2" type="ORF">S01H1_03307</name>
</gene>
<feature type="region of interest" description="Disordered" evidence="1">
    <location>
        <begin position="1"/>
        <end position="39"/>
    </location>
</feature>